<name>A0A497XPL8_9AQUI</name>
<dbReference type="EMBL" id="RCCJ01000001">
    <property type="protein sequence ID" value="RLJ70895.1"/>
    <property type="molecule type" value="Genomic_DNA"/>
</dbReference>
<reference evidence="2 3" key="1">
    <citation type="submission" date="2018-10" db="EMBL/GenBank/DDBJ databases">
        <title>Genomic Encyclopedia of Archaeal and Bacterial Type Strains, Phase II (KMG-II): from individual species to whole genera.</title>
        <authorList>
            <person name="Goeker M."/>
        </authorList>
    </citation>
    <scope>NUCLEOTIDE SEQUENCE [LARGE SCALE GENOMIC DNA]</scope>
    <source>
        <strain evidence="2 3">DSM 16510</strain>
    </source>
</reference>
<accession>A0A497XPL8</accession>
<feature type="domain" description="HDOD" evidence="1">
    <location>
        <begin position="189"/>
        <end position="381"/>
    </location>
</feature>
<dbReference type="OrthoDB" id="9788446at2"/>
<gene>
    <name evidence="2" type="ORF">BCF55_1182</name>
</gene>
<dbReference type="RefSeq" id="WP_121011352.1">
    <property type="nucleotide sequence ID" value="NZ_RCCJ01000001.1"/>
</dbReference>
<dbReference type="AlphaFoldDB" id="A0A497XPL8"/>
<dbReference type="PANTHER" id="PTHR33525:SF4">
    <property type="entry name" value="CYCLIC DI-GMP PHOSPHODIESTERASE CDGJ"/>
    <property type="match status" value="1"/>
</dbReference>
<evidence type="ECO:0000259" key="1">
    <source>
        <dbReference type="PROSITE" id="PS51833"/>
    </source>
</evidence>
<dbReference type="InterPro" id="IPR052340">
    <property type="entry name" value="RNase_Y/CdgJ"/>
</dbReference>
<dbReference type="Pfam" id="PF08668">
    <property type="entry name" value="HDOD"/>
    <property type="match status" value="1"/>
</dbReference>
<dbReference type="Proteomes" id="UP000267841">
    <property type="component" value="Unassembled WGS sequence"/>
</dbReference>
<dbReference type="Gene3D" id="1.10.3210.10">
    <property type="entry name" value="Hypothetical protein af1432"/>
    <property type="match status" value="1"/>
</dbReference>
<protein>
    <submittedName>
        <fullName evidence="2">C-di-GMP-related signal transduction protein</fullName>
    </submittedName>
</protein>
<keyword evidence="3" id="KW-1185">Reference proteome</keyword>
<proteinExistence type="predicted"/>
<dbReference type="SUPFAM" id="SSF109604">
    <property type="entry name" value="HD-domain/PDEase-like"/>
    <property type="match status" value="1"/>
</dbReference>
<sequence length="388" mass="44613">MEVKLSSFIFKRQNIRDSAGDISFYKVWIDKWEEEREPVDVNSLILHLVANYSPEVEEKLLGSRRGLVDIPVDMLVSKSVIDVLNGTKFILNLTLPRKALTSKHLNALKELFGYYQDNGFLFSIHKRLLSSNREVFNTFSEYITYVYSEDEPVHLEGKLTIGCSESLDVEGFDFFCEGEYEDVLIINSLKHMQGAVSRLISMLSEEASVDSLTQTIKGDPALVTKLLQYVNSPLFPHRKEIESIKNAINYLGLENLKKFLIAVWMSQFFGQDPSFIEFIRKMLSNAFLLESFSKNLQGIPKDELFFVGLFYKMPSAFGVRPEVFFNSMQLPEEIKNLYGDKRLEPYLKLIDLMDGGEVYEFAKTLGIDKEELEEHINYAQESVKTFLA</sequence>
<comment type="caution">
    <text evidence="2">The sequence shown here is derived from an EMBL/GenBank/DDBJ whole genome shotgun (WGS) entry which is preliminary data.</text>
</comment>
<dbReference type="PROSITE" id="PS51833">
    <property type="entry name" value="HDOD"/>
    <property type="match status" value="1"/>
</dbReference>
<evidence type="ECO:0000313" key="2">
    <source>
        <dbReference type="EMBL" id="RLJ70895.1"/>
    </source>
</evidence>
<evidence type="ECO:0000313" key="3">
    <source>
        <dbReference type="Proteomes" id="UP000267841"/>
    </source>
</evidence>
<dbReference type="PANTHER" id="PTHR33525">
    <property type="match status" value="1"/>
</dbReference>
<organism evidence="2 3">
    <name type="scientific">Hydrogenivirga caldilitoris</name>
    <dbReference type="NCBI Taxonomy" id="246264"/>
    <lineage>
        <taxon>Bacteria</taxon>
        <taxon>Pseudomonadati</taxon>
        <taxon>Aquificota</taxon>
        <taxon>Aquificia</taxon>
        <taxon>Aquificales</taxon>
        <taxon>Aquificaceae</taxon>
        <taxon>Hydrogenivirga</taxon>
    </lineage>
</organism>
<dbReference type="InterPro" id="IPR013976">
    <property type="entry name" value="HDOD"/>
</dbReference>